<protein>
    <submittedName>
        <fullName evidence="2">Uncharacterized protein</fullName>
    </submittedName>
</protein>
<feature type="transmembrane region" description="Helical" evidence="1">
    <location>
        <begin position="16"/>
        <end position="35"/>
    </location>
</feature>
<evidence type="ECO:0000313" key="2">
    <source>
        <dbReference type="EMBL" id="MBK1643168.1"/>
    </source>
</evidence>
<organism evidence="2 3">
    <name type="scientific">Thiocapsa imhoffii</name>
    <dbReference type="NCBI Taxonomy" id="382777"/>
    <lineage>
        <taxon>Bacteria</taxon>
        <taxon>Pseudomonadati</taxon>
        <taxon>Pseudomonadota</taxon>
        <taxon>Gammaproteobacteria</taxon>
        <taxon>Chromatiales</taxon>
        <taxon>Chromatiaceae</taxon>
        <taxon>Thiocapsa</taxon>
    </lineage>
</organism>
<gene>
    <name evidence="2" type="ORF">CKO25_00555</name>
</gene>
<keyword evidence="1" id="KW-0472">Membrane</keyword>
<name>A0A9X0WEM2_9GAMM</name>
<comment type="caution">
    <text evidence="2">The sequence shown here is derived from an EMBL/GenBank/DDBJ whole genome shotgun (WGS) entry which is preliminary data.</text>
</comment>
<dbReference type="Proteomes" id="UP001138802">
    <property type="component" value="Unassembled WGS sequence"/>
</dbReference>
<accession>A0A9X0WEM2</accession>
<dbReference type="RefSeq" id="WP_200385966.1">
    <property type="nucleotide sequence ID" value="NZ_NRSD01000001.1"/>
</dbReference>
<keyword evidence="1" id="KW-1133">Transmembrane helix</keyword>
<reference evidence="2 3" key="1">
    <citation type="journal article" date="2020" name="Microorganisms">
        <title>Osmotic Adaptation and Compatible Solute Biosynthesis of Phototrophic Bacteria as Revealed from Genome Analyses.</title>
        <authorList>
            <person name="Imhoff J.F."/>
            <person name="Rahn T."/>
            <person name="Kunzel S."/>
            <person name="Keller A."/>
            <person name="Neulinger S.C."/>
        </authorList>
    </citation>
    <scope>NUCLEOTIDE SEQUENCE [LARGE SCALE GENOMIC DNA]</scope>
    <source>
        <strain evidence="2 3">DSM 21303</strain>
    </source>
</reference>
<keyword evidence="1" id="KW-0812">Transmembrane</keyword>
<dbReference type="EMBL" id="NRSD01000001">
    <property type="protein sequence ID" value="MBK1643168.1"/>
    <property type="molecule type" value="Genomic_DNA"/>
</dbReference>
<sequence>MGYYLNRYWRALRQHGWWLSLSILPVVLYLVAAALHHDTFIVTQDYLYHGEVPVAATDHPVRTQPLTMLVDAPDQLFMDGFALNQLLRRLHLETAWADITEAELPRMVNASMHLERPSEDRISLYYRGMDGELGHRFVDYFNQRLLTRVADGVSRARSAGNLDPDWRFEKAGPVSLEAFGTPWNPQRLLPATLILLAGLLLIAVAIAVHEFADSSFRSARQVARYLETQVLGEIPDLKVLTRNLHLDG</sequence>
<keyword evidence="3" id="KW-1185">Reference proteome</keyword>
<evidence type="ECO:0000256" key="1">
    <source>
        <dbReference type="SAM" id="Phobius"/>
    </source>
</evidence>
<dbReference type="AlphaFoldDB" id="A0A9X0WEM2"/>
<evidence type="ECO:0000313" key="3">
    <source>
        <dbReference type="Proteomes" id="UP001138802"/>
    </source>
</evidence>
<proteinExistence type="predicted"/>
<feature type="transmembrane region" description="Helical" evidence="1">
    <location>
        <begin position="188"/>
        <end position="208"/>
    </location>
</feature>